<sequence length="89" mass="10078">MSEFHMGDILLGKQKLRACVSLQIDASISEALLSQGIVLYFSFPIYYLNVNIEFLSAVTDLALFVWKVCNIEMLSLTRLLLNPLPYYTG</sequence>
<gene>
    <name evidence="1" type="ORF">Gasu_15090</name>
</gene>
<dbReference type="GeneID" id="17089929"/>
<reference evidence="2" key="1">
    <citation type="journal article" date="2013" name="Science">
        <title>Gene transfer from bacteria and archaea facilitated evolution of an extremophilic eukaryote.</title>
        <authorList>
            <person name="Schonknecht G."/>
            <person name="Chen W.H."/>
            <person name="Ternes C.M."/>
            <person name="Barbier G.G."/>
            <person name="Shrestha R.P."/>
            <person name="Stanke M."/>
            <person name="Brautigam A."/>
            <person name="Baker B.J."/>
            <person name="Banfield J.F."/>
            <person name="Garavito R.M."/>
            <person name="Carr K."/>
            <person name="Wilkerson C."/>
            <person name="Rensing S.A."/>
            <person name="Gagneul D."/>
            <person name="Dickenson N.E."/>
            <person name="Oesterhelt C."/>
            <person name="Lercher M.J."/>
            <person name="Weber A.P."/>
        </authorList>
    </citation>
    <scope>NUCLEOTIDE SEQUENCE [LARGE SCALE GENOMIC DNA]</scope>
    <source>
        <strain evidence="2">074W</strain>
    </source>
</reference>
<dbReference type="Proteomes" id="UP000030680">
    <property type="component" value="Unassembled WGS sequence"/>
</dbReference>
<proteinExistence type="predicted"/>
<dbReference type="EMBL" id="KB454493">
    <property type="protein sequence ID" value="EME31269.1"/>
    <property type="molecule type" value="Genomic_DNA"/>
</dbReference>
<accession>M2Y5Y6</accession>
<dbReference type="AlphaFoldDB" id="M2Y5Y6"/>
<evidence type="ECO:0000313" key="2">
    <source>
        <dbReference type="Proteomes" id="UP000030680"/>
    </source>
</evidence>
<evidence type="ECO:0000313" key="1">
    <source>
        <dbReference type="EMBL" id="EME31269.1"/>
    </source>
</evidence>
<dbReference type="RefSeq" id="XP_005707789.1">
    <property type="nucleotide sequence ID" value="XM_005707732.1"/>
</dbReference>
<dbReference type="Gramene" id="EME31269">
    <property type="protein sequence ID" value="EME31269"/>
    <property type="gene ID" value="Gasu_15090"/>
</dbReference>
<protein>
    <submittedName>
        <fullName evidence="1">Uncharacterized protein</fullName>
    </submittedName>
</protein>
<organism evidence="1 2">
    <name type="scientific">Galdieria sulphuraria</name>
    <name type="common">Red alga</name>
    <dbReference type="NCBI Taxonomy" id="130081"/>
    <lineage>
        <taxon>Eukaryota</taxon>
        <taxon>Rhodophyta</taxon>
        <taxon>Bangiophyceae</taxon>
        <taxon>Galdieriales</taxon>
        <taxon>Galdieriaceae</taxon>
        <taxon>Galdieria</taxon>
    </lineage>
</organism>
<dbReference type="KEGG" id="gsl:Gasu_15090"/>
<keyword evidence="2" id="KW-1185">Reference proteome</keyword>
<name>M2Y5Y6_GALSU</name>